<proteinExistence type="predicted"/>
<dbReference type="EMBL" id="CP159485">
    <property type="protein sequence ID" value="XCI28314.1"/>
    <property type="molecule type" value="Genomic_DNA"/>
</dbReference>
<dbReference type="RefSeq" id="WP_353892882.1">
    <property type="nucleotide sequence ID" value="NZ_CP159485.1"/>
</dbReference>
<evidence type="ECO:0000313" key="1">
    <source>
        <dbReference type="EMBL" id="XCI28314.1"/>
    </source>
</evidence>
<sequence length="52" mass="5761">MSISRKEILVGVGVDIYVNQQKGTPRRGGVDLYVNQQKGTPRRGGVDLYVNQ</sequence>
<accession>A0AAU8HRW3</accession>
<dbReference type="AlphaFoldDB" id="A0AAU8HRW3"/>
<protein>
    <submittedName>
        <fullName evidence="1">Uncharacterized protein</fullName>
    </submittedName>
</protein>
<gene>
    <name evidence="1" type="ORF">PRVXH_002269</name>
</gene>
<organism evidence="1">
    <name type="scientific">Proteinivorax hydrogeniformans</name>
    <dbReference type="NCBI Taxonomy" id="1826727"/>
    <lineage>
        <taxon>Bacteria</taxon>
        <taxon>Bacillati</taxon>
        <taxon>Bacillota</taxon>
        <taxon>Clostridia</taxon>
        <taxon>Eubacteriales</taxon>
        <taxon>Proteinivoracaceae</taxon>
        <taxon>Proteinivorax</taxon>
    </lineage>
</organism>
<name>A0AAU8HRW3_9FIRM</name>
<reference evidence="1" key="1">
    <citation type="journal article" date="2018" name="Antonie Van Leeuwenhoek">
        <title>Proteinivorax hydrogeniformans sp. nov., an anaerobic, haloalkaliphilic bacterium fermenting proteinaceous compounds with high hydrogen production.</title>
        <authorList>
            <person name="Boltyanskaya Y."/>
            <person name="Detkova E."/>
            <person name="Pimenov N."/>
            <person name="Kevbrin V."/>
        </authorList>
    </citation>
    <scope>NUCLEOTIDE SEQUENCE</scope>
    <source>
        <strain evidence="1">Z-710</strain>
    </source>
</reference>
<reference evidence="1" key="2">
    <citation type="submission" date="2024-06" db="EMBL/GenBank/DDBJ databases">
        <authorList>
            <person name="Petrova K.O."/>
            <person name="Toshchakov S.V."/>
            <person name="Boltjanskaja Y.V."/>
            <person name="Kevbrin V.V."/>
        </authorList>
    </citation>
    <scope>NUCLEOTIDE SEQUENCE</scope>
    <source>
        <strain evidence="1">Z-710</strain>
    </source>
</reference>